<organism evidence="1 2">
    <name type="scientific">Elysia crispata</name>
    <name type="common">lettuce slug</name>
    <dbReference type="NCBI Taxonomy" id="231223"/>
    <lineage>
        <taxon>Eukaryota</taxon>
        <taxon>Metazoa</taxon>
        <taxon>Spiralia</taxon>
        <taxon>Lophotrochozoa</taxon>
        <taxon>Mollusca</taxon>
        <taxon>Gastropoda</taxon>
        <taxon>Heterobranchia</taxon>
        <taxon>Euthyneura</taxon>
        <taxon>Panpulmonata</taxon>
        <taxon>Sacoglossa</taxon>
        <taxon>Placobranchoidea</taxon>
        <taxon>Plakobranchidae</taxon>
        <taxon>Elysia</taxon>
    </lineage>
</organism>
<evidence type="ECO:0000313" key="1">
    <source>
        <dbReference type="EMBL" id="KAK3784114.1"/>
    </source>
</evidence>
<dbReference type="AlphaFoldDB" id="A0AAE1AA42"/>
<keyword evidence="2" id="KW-1185">Reference proteome</keyword>
<dbReference type="EMBL" id="JAWDGP010002307">
    <property type="protein sequence ID" value="KAK3784114.1"/>
    <property type="molecule type" value="Genomic_DNA"/>
</dbReference>
<protein>
    <submittedName>
        <fullName evidence="1">Uncharacterized protein</fullName>
    </submittedName>
</protein>
<dbReference type="Proteomes" id="UP001283361">
    <property type="component" value="Unassembled WGS sequence"/>
</dbReference>
<reference evidence="1" key="1">
    <citation type="journal article" date="2023" name="G3 (Bethesda)">
        <title>A reference genome for the long-term kleptoplast-retaining sea slug Elysia crispata morphotype clarki.</title>
        <authorList>
            <person name="Eastman K.E."/>
            <person name="Pendleton A.L."/>
            <person name="Shaikh M.A."/>
            <person name="Suttiyut T."/>
            <person name="Ogas R."/>
            <person name="Tomko P."/>
            <person name="Gavelis G."/>
            <person name="Widhalm J.R."/>
            <person name="Wisecaver J.H."/>
        </authorList>
    </citation>
    <scope>NUCLEOTIDE SEQUENCE</scope>
    <source>
        <strain evidence="1">ECLA1</strain>
    </source>
</reference>
<comment type="caution">
    <text evidence="1">The sequence shown here is derived from an EMBL/GenBank/DDBJ whole genome shotgun (WGS) entry which is preliminary data.</text>
</comment>
<accession>A0AAE1AA42</accession>
<proteinExistence type="predicted"/>
<evidence type="ECO:0000313" key="2">
    <source>
        <dbReference type="Proteomes" id="UP001283361"/>
    </source>
</evidence>
<sequence length="85" mass="9592">MEKGVGDEEAWCVIALSTRAGLEVLVSHPIKPLEHLRETDGAARWVTETPEDAMLIISTEDMKTEILNEIVSRRRCKCHISRESC</sequence>
<gene>
    <name evidence="1" type="ORF">RRG08_067227</name>
</gene>
<name>A0AAE1AA42_9GAST</name>